<keyword evidence="4" id="KW-1185">Reference proteome</keyword>
<proteinExistence type="predicted"/>
<feature type="transmembrane region" description="Helical" evidence="2">
    <location>
        <begin position="60"/>
        <end position="79"/>
    </location>
</feature>
<dbReference type="OrthoDB" id="5372451at2759"/>
<comment type="caution">
    <text evidence="3">The sequence shown here is derived from an EMBL/GenBank/DDBJ whole genome shotgun (WGS) entry which is preliminary data.</text>
</comment>
<name>A0A9P7MKS3_9HYPO</name>
<evidence type="ECO:0000313" key="3">
    <source>
        <dbReference type="EMBL" id="KAG5949149.1"/>
    </source>
</evidence>
<feature type="transmembrane region" description="Helical" evidence="2">
    <location>
        <begin position="85"/>
        <end position="106"/>
    </location>
</feature>
<evidence type="ECO:0000256" key="1">
    <source>
        <dbReference type="SAM" id="MobiDB-lite"/>
    </source>
</evidence>
<dbReference type="EMBL" id="SRPO01000008">
    <property type="protein sequence ID" value="KAG5949149.1"/>
    <property type="molecule type" value="Genomic_DNA"/>
</dbReference>
<sequence>MSRRAQTAKISSFKKSWPAILAATTIIQLFLFQWARRWVKSGAPALSLFILLGEANGKRILPFIHLWTLFATVNLMYAIASTSWLLYWVFTAICYPAIFITCLFQFQAASALTRKFLRVFIRQLHFIGDKVAFFEIPALEIDTEVDGLMVLRGITFSLSTLSFEVHGVEVGIKLSDDLELAIQTENVTVSLFRGIDVGDCYANLKGGPHEMTFLDMERKSNADSQEALMVDTLLPKDPQGNRPELIRMKSEMTHGKPPKDSSYVLALKAMRRYRLDKVLAEAQYNEVLEEIHETSTVQTARKSVDSAAQSLSEDTVRAAICSKLHSKPSVPHPPMRSVKVTTLQRMPPPRVRGFLHRLPMLLRLLLNPISIFHPIKVASITATASGRWIETMLEQTLFKGYADYDSDLAAVKARICKWVSDANFAIVLGSMQGNAHVPVDPSYDITCKISLDQILAFRALPLAVNLNQVVSLGGADASVSIPSALLPHHEHLIPERFQPEGRKNTVQSHPTPHSDWSSRTTREDEGKGEPKEEPESEKDQVPMKFAARVHLPVKFDQDLLDFVALIVKASKLVELEEIARTTSSSSSSSSFPSEVGHKISEVAGTLNKKMKGGLKKAVIANDQWLAKLVGKLMRKMEMVNGDLGYTGDVPIELEPYRRTGWLEEEGEKLLK</sequence>
<keyword evidence="2" id="KW-0812">Transmembrane</keyword>
<accession>A0A9P7MKS3</accession>
<evidence type="ECO:0000313" key="4">
    <source>
        <dbReference type="Proteomes" id="UP000706124"/>
    </source>
</evidence>
<feature type="transmembrane region" description="Helical" evidence="2">
    <location>
        <begin position="20"/>
        <end position="39"/>
    </location>
</feature>
<keyword evidence="2" id="KW-0472">Membrane</keyword>
<dbReference type="Proteomes" id="UP000706124">
    <property type="component" value="Unassembled WGS sequence"/>
</dbReference>
<evidence type="ECO:0000256" key="2">
    <source>
        <dbReference type="SAM" id="Phobius"/>
    </source>
</evidence>
<feature type="region of interest" description="Disordered" evidence="1">
    <location>
        <begin position="498"/>
        <end position="540"/>
    </location>
</feature>
<dbReference type="AlphaFoldDB" id="A0A9P7MKS3"/>
<protein>
    <submittedName>
        <fullName evidence="3">Uncharacterized protein</fullName>
    </submittedName>
</protein>
<organism evidence="3 4">
    <name type="scientific">Claviceps pazoutovae</name>
    <dbReference type="NCBI Taxonomy" id="1649127"/>
    <lineage>
        <taxon>Eukaryota</taxon>
        <taxon>Fungi</taxon>
        <taxon>Dikarya</taxon>
        <taxon>Ascomycota</taxon>
        <taxon>Pezizomycotina</taxon>
        <taxon>Sordariomycetes</taxon>
        <taxon>Hypocreomycetidae</taxon>
        <taxon>Hypocreales</taxon>
        <taxon>Clavicipitaceae</taxon>
        <taxon>Claviceps</taxon>
    </lineage>
</organism>
<feature type="compositionally biased region" description="Polar residues" evidence="1">
    <location>
        <begin position="504"/>
        <end position="519"/>
    </location>
</feature>
<keyword evidence="2" id="KW-1133">Transmembrane helix</keyword>
<gene>
    <name evidence="3" type="ORF">E4U60_007285</name>
</gene>
<feature type="compositionally biased region" description="Basic and acidic residues" evidence="1">
    <location>
        <begin position="520"/>
        <end position="540"/>
    </location>
</feature>
<reference evidence="3 4" key="1">
    <citation type="journal article" date="2020" name="bioRxiv">
        <title>Whole genome comparisons of ergot fungi reveals the divergence and evolution of species within the genus Claviceps are the result of varying mechanisms driving genome evolution and host range expansion.</title>
        <authorList>
            <person name="Wyka S.A."/>
            <person name="Mondo S.J."/>
            <person name="Liu M."/>
            <person name="Dettman J."/>
            <person name="Nalam V."/>
            <person name="Broders K.D."/>
        </authorList>
    </citation>
    <scope>NUCLEOTIDE SEQUENCE [LARGE SCALE GENOMIC DNA]</scope>
    <source>
        <strain evidence="3 4">CCC 1485</strain>
    </source>
</reference>